<evidence type="ECO:0000313" key="2">
    <source>
        <dbReference type="Proteomes" id="UP001054945"/>
    </source>
</evidence>
<dbReference type="EMBL" id="BPLR01016605">
    <property type="protein sequence ID" value="GIY85027.1"/>
    <property type="molecule type" value="Genomic_DNA"/>
</dbReference>
<accession>A0AAV4WQA7</accession>
<sequence>MHSRNEMAPAGTKGIVKFFSFEDSGRNNYLRFFFVSYPIDSLIHESFSIDWQTTDTKSQPHLIKLKRNSIPNFQNLKNTRYIFFFSVLYLTHNIDSHLPKSHTCRQNLTYAN</sequence>
<protein>
    <submittedName>
        <fullName evidence="1">Uncharacterized protein</fullName>
    </submittedName>
</protein>
<dbReference type="Proteomes" id="UP001054945">
    <property type="component" value="Unassembled WGS sequence"/>
</dbReference>
<comment type="caution">
    <text evidence="1">The sequence shown here is derived from an EMBL/GenBank/DDBJ whole genome shotgun (WGS) entry which is preliminary data.</text>
</comment>
<dbReference type="AlphaFoldDB" id="A0AAV4WQA7"/>
<gene>
    <name evidence="1" type="ORF">CEXT_86191</name>
</gene>
<name>A0AAV4WQA7_CAEEX</name>
<evidence type="ECO:0000313" key="1">
    <source>
        <dbReference type="EMBL" id="GIY85027.1"/>
    </source>
</evidence>
<keyword evidence="2" id="KW-1185">Reference proteome</keyword>
<proteinExistence type="predicted"/>
<reference evidence="1 2" key="1">
    <citation type="submission" date="2021-06" db="EMBL/GenBank/DDBJ databases">
        <title>Caerostris extrusa draft genome.</title>
        <authorList>
            <person name="Kono N."/>
            <person name="Arakawa K."/>
        </authorList>
    </citation>
    <scope>NUCLEOTIDE SEQUENCE [LARGE SCALE GENOMIC DNA]</scope>
</reference>
<organism evidence="1 2">
    <name type="scientific">Caerostris extrusa</name>
    <name type="common">Bark spider</name>
    <name type="synonym">Caerostris bankana</name>
    <dbReference type="NCBI Taxonomy" id="172846"/>
    <lineage>
        <taxon>Eukaryota</taxon>
        <taxon>Metazoa</taxon>
        <taxon>Ecdysozoa</taxon>
        <taxon>Arthropoda</taxon>
        <taxon>Chelicerata</taxon>
        <taxon>Arachnida</taxon>
        <taxon>Araneae</taxon>
        <taxon>Araneomorphae</taxon>
        <taxon>Entelegynae</taxon>
        <taxon>Araneoidea</taxon>
        <taxon>Araneidae</taxon>
        <taxon>Caerostris</taxon>
    </lineage>
</organism>